<reference evidence="2" key="2">
    <citation type="submission" date="2022-12" db="EMBL/GenBank/DDBJ databases">
        <authorList>
            <person name="Sun Q."/>
            <person name="Kim S."/>
        </authorList>
    </citation>
    <scope>NUCLEOTIDE SEQUENCE</scope>
    <source>
        <strain evidence="2">KCTC 12343</strain>
    </source>
</reference>
<protein>
    <submittedName>
        <fullName evidence="2">Uncharacterized protein</fullName>
    </submittedName>
</protein>
<evidence type="ECO:0000313" key="2">
    <source>
        <dbReference type="EMBL" id="GGY68220.1"/>
    </source>
</evidence>
<evidence type="ECO:0000256" key="1">
    <source>
        <dbReference type="SAM" id="MobiDB-lite"/>
    </source>
</evidence>
<evidence type="ECO:0000313" key="3">
    <source>
        <dbReference type="Proteomes" id="UP000628442"/>
    </source>
</evidence>
<feature type="region of interest" description="Disordered" evidence="1">
    <location>
        <begin position="1"/>
        <end position="57"/>
    </location>
</feature>
<gene>
    <name evidence="2" type="ORF">GCM10007387_58010</name>
</gene>
<name>A0AA87Y591_9BURK</name>
<dbReference type="Proteomes" id="UP000628442">
    <property type="component" value="Unassembled WGS sequence"/>
</dbReference>
<dbReference type="EMBL" id="BMWV01000023">
    <property type="protein sequence ID" value="GGY68220.1"/>
    <property type="molecule type" value="Genomic_DNA"/>
</dbReference>
<feature type="compositionally biased region" description="Polar residues" evidence="1">
    <location>
        <begin position="1"/>
        <end position="26"/>
    </location>
</feature>
<organism evidence="2 3">
    <name type="scientific">Pseudoduganella albidiflava</name>
    <dbReference type="NCBI Taxonomy" id="321983"/>
    <lineage>
        <taxon>Bacteria</taxon>
        <taxon>Pseudomonadati</taxon>
        <taxon>Pseudomonadota</taxon>
        <taxon>Betaproteobacteria</taxon>
        <taxon>Burkholderiales</taxon>
        <taxon>Oxalobacteraceae</taxon>
        <taxon>Telluria group</taxon>
        <taxon>Pseudoduganella</taxon>
    </lineage>
</organism>
<accession>A0AA87Y591</accession>
<comment type="caution">
    <text evidence="2">The sequence shown here is derived from an EMBL/GenBank/DDBJ whole genome shotgun (WGS) entry which is preliminary data.</text>
</comment>
<sequence length="57" mass="5726">MAQSKSTGNQNKQSATEAEATSTPSNKKAKSGKEAASHTKAGGNEGAGGGKKQARKH</sequence>
<proteinExistence type="predicted"/>
<reference evidence="2" key="1">
    <citation type="journal article" date="2014" name="Int. J. Syst. Evol. Microbiol.">
        <title>Complete genome sequence of Corynebacterium casei LMG S-19264T (=DSM 44701T), isolated from a smear-ripened cheese.</title>
        <authorList>
            <consortium name="US DOE Joint Genome Institute (JGI-PGF)"/>
            <person name="Walter F."/>
            <person name="Albersmeier A."/>
            <person name="Kalinowski J."/>
            <person name="Ruckert C."/>
        </authorList>
    </citation>
    <scope>NUCLEOTIDE SEQUENCE</scope>
    <source>
        <strain evidence="2">KCTC 12343</strain>
    </source>
</reference>
<dbReference type="AlphaFoldDB" id="A0AA87Y591"/>